<dbReference type="SUPFAM" id="SSF50993">
    <property type="entry name" value="Peptidase/esterase 'gauge' domain"/>
    <property type="match status" value="1"/>
</dbReference>
<evidence type="ECO:0000256" key="1">
    <source>
        <dbReference type="SAM" id="SignalP"/>
    </source>
</evidence>
<keyword evidence="3" id="KW-1185">Reference proteome</keyword>
<protein>
    <submittedName>
        <fullName evidence="2">Uncharacterized protein</fullName>
    </submittedName>
</protein>
<accession>A0A5C3N0A0</accession>
<dbReference type="SUPFAM" id="SSF81383">
    <property type="entry name" value="F-box domain"/>
    <property type="match status" value="1"/>
</dbReference>
<dbReference type="EMBL" id="ML213513">
    <property type="protein sequence ID" value="TFK50462.1"/>
    <property type="molecule type" value="Genomic_DNA"/>
</dbReference>
<keyword evidence="1" id="KW-0732">Signal</keyword>
<feature type="chain" id="PRO_5022879129" evidence="1">
    <location>
        <begin position="31"/>
        <end position="523"/>
    </location>
</feature>
<reference evidence="2 3" key="1">
    <citation type="journal article" date="2019" name="Nat. Ecol. Evol.">
        <title>Megaphylogeny resolves global patterns of mushroom evolution.</title>
        <authorList>
            <person name="Varga T."/>
            <person name="Krizsan K."/>
            <person name="Foldi C."/>
            <person name="Dima B."/>
            <person name="Sanchez-Garcia M."/>
            <person name="Sanchez-Ramirez S."/>
            <person name="Szollosi G.J."/>
            <person name="Szarkandi J.G."/>
            <person name="Papp V."/>
            <person name="Albert L."/>
            <person name="Andreopoulos W."/>
            <person name="Angelini C."/>
            <person name="Antonin V."/>
            <person name="Barry K.W."/>
            <person name="Bougher N.L."/>
            <person name="Buchanan P."/>
            <person name="Buyck B."/>
            <person name="Bense V."/>
            <person name="Catcheside P."/>
            <person name="Chovatia M."/>
            <person name="Cooper J."/>
            <person name="Damon W."/>
            <person name="Desjardin D."/>
            <person name="Finy P."/>
            <person name="Geml J."/>
            <person name="Haridas S."/>
            <person name="Hughes K."/>
            <person name="Justo A."/>
            <person name="Karasinski D."/>
            <person name="Kautmanova I."/>
            <person name="Kiss B."/>
            <person name="Kocsube S."/>
            <person name="Kotiranta H."/>
            <person name="LaButti K.M."/>
            <person name="Lechner B.E."/>
            <person name="Liimatainen K."/>
            <person name="Lipzen A."/>
            <person name="Lukacs Z."/>
            <person name="Mihaltcheva S."/>
            <person name="Morgado L.N."/>
            <person name="Niskanen T."/>
            <person name="Noordeloos M.E."/>
            <person name="Ohm R.A."/>
            <person name="Ortiz-Santana B."/>
            <person name="Ovrebo C."/>
            <person name="Racz N."/>
            <person name="Riley R."/>
            <person name="Savchenko A."/>
            <person name="Shiryaev A."/>
            <person name="Soop K."/>
            <person name="Spirin V."/>
            <person name="Szebenyi C."/>
            <person name="Tomsovsky M."/>
            <person name="Tulloss R.E."/>
            <person name="Uehling J."/>
            <person name="Grigoriev I.V."/>
            <person name="Vagvolgyi C."/>
            <person name="Papp T."/>
            <person name="Martin F.M."/>
            <person name="Miettinen O."/>
            <person name="Hibbett D.S."/>
            <person name="Nagy L.G."/>
        </authorList>
    </citation>
    <scope>NUCLEOTIDE SEQUENCE [LARGE SCALE GENOMIC DNA]</scope>
    <source>
        <strain evidence="2 3">OMC1185</strain>
    </source>
</reference>
<gene>
    <name evidence="2" type="ORF">OE88DRAFT_1726351</name>
</gene>
<dbReference type="OrthoDB" id="2745718at2759"/>
<evidence type="ECO:0000313" key="3">
    <source>
        <dbReference type="Proteomes" id="UP000305948"/>
    </source>
</evidence>
<evidence type="ECO:0000313" key="2">
    <source>
        <dbReference type="EMBL" id="TFK50462.1"/>
    </source>
</evidence>
<name>A0A5C3N0A0_9AGAM</name>
<dbReference type="Proteomes" id="UP000305948">
    <property type="component" value="Unassembled WGS sequence"/>
</dbReference>
<organism evidence="2 3">
    <name type="scientific">Heliocybe sulcata</name>
    <dbReference type="NCBI Taxonomy" id="5364"/>
    <lineage>
        <taxon>Eukaryota</taxon>
        <taxon>Fungi</taxon>
        <taxon>Dikarya</taxon>
        <taxon>Basidiomycota</taxon>
        <taxon>Agaricomycotina</taxon>
        <taxon>Agaricomycetes</taxon>
        <taxon>Gloeophyllales</taxon>
        <taxon>Gloeophyllaceae</taxon>
        <taxon>Heliocybe</taxon>
    </lineage>
</organism>
<dbReference type="InterPro" id="IPR036047">
    <property type="entry name" value="F-box-like_dom_sf"/>
</dbReference>
<feature type="signal peptide" evidence="1">
    <location>
        <begin position="1"/>
        <end position="30"/>
    </location>
</feature>
<sequence length="523" mass="58951">MPAPPTFAELALELCVLIFLGLDFRSLVTCRQVSQCFKDIIDGSVALRYKLALSAADMEDRPGNVLIIRKRLRRLRRYVSAWRDLRFRPIIQLPPIPGGVFHWRLSGCVLARMGPVTSAGTRDIFFNKLPGYFRKIRHMQWYIADIGCDAVDFAIDPAQNLLILIELRDEFVKIYVKTMSSCRDHPAAASPLLQFLSPLGRAKMSPIDHPILILGNHLGILMHAYAPGSTESESHLVIWDWKTSEVVMWLYAPDESLESFAFLGEHYVLLGARVDHSPTLMVYDMSSSLTTKTMFRHVECATTFRYPASNQEVGWIRLHSQPGLDWSPGALVKPPFGPAQSDGLLAVDIHFFEDGIPGYTFAHLIPCHVLLSRMQPGVAWDWHQWAPSGTCMHDDFGLITGPLPCGGYRYVRRSNSPDWCDGDIEIQLCDFSRYQRHLRLTTADEEDGENYMERVHSAKWPTGQGMQKLQTVLQYTSKAITLRAAQTGIIGDIETVACLSEDNLVVVQPSHDGNDVQFHLLTL</sequence>
<proteinExistence type="predicted"/>
<dbReference type="STRING" id="5364.A0A5C3N0A0"/>
<dbReference type="AlphaFoldDB" id="A0A5C3N0A0"/>